<reference evidence="3" key="1">
    <citation type="journal article" date="2019" name="Mol. Biol. Evol.">
        <title>Blast fungal genomes show frequent chromosomal changes, gene gains and losses, and effector gene turnover.</title>
        <authorList>
            <person name="Gomez Luciano L.B."/>
            <person name="Jason Tsai I."/>
            <person name="Chuma I."/>
            <person name="Tosa Y."/>
            <person name="Chen Y.H."/>
            <person name="Li J.Y."/>
            <person name="Li M.Y."/>
            <person name="Jade Lu M.Y."/>
            <person name="Nakayashiki H."/>
            <person name="Li W.H."/>
        </authorList>
    </citation>
    <scope>NUCLEOTIDE SEQUENCE</scope>
    <source>
        <strain evidence="3">NI907</strain>
    </source>
</reference>
<dbReference type="RefSeq" id="XP_030977817.1">
    <property type="nucleotide sequence ID" value="XM_031129087.1"/>
</dbReference>
<proteinExistence type="predicted"/>
<dbReference type="Pfam" id="PF10906">
    <property type="entry name" value="Mrx7"/>
    <property type="match status" value="1"/>
</dbReference>
<reference evidence="3" key="3">
    <citation type="submission" date="2025-08" db="UniProtKB">
        <authorList>
            <consortium name="RefSeq"/>
        </authorList>
    </citation>
    <scope>IDENTIFICATION</scope>
    <source>
        <strain evidence="3">NI907</strain>
    </source>
</reference>
<evidence type="ECO:0000313" key="3">
    <source>
        <dbReference type="RefSeq" id="XP_030977817.1"/>
    </source>
</evidence>
<dbReference type="AlphaFoldDB" id="A0A6P8ASD5"/>
<sequence length="92" mass="10926">MPWRLFYRILGIEEQERLVEHILRQPGWHRFVGRIHRRVDEFQNGPMPNQSTLRPGEATEDPNRRGFVYHFVEEIKSAFRQPNGPPPPPGKK</sequence>
<evidence type="ECO:0000256" key="1">
    <source>
        <dbReference type="SAM" id="MobiDB-lite"/>
    </source>
</evidence>
<dbReference type="KEGG" id="pgri:PgNI_09097"/>
<organism evidence="2 3">
    <name type="scientific">Pyricularia grisea</name>
    <name type="common">Crabgrass-specific blast fungus</name>
    <name type="synonym">Magnaporthe grisea</name>
    <dbReference type="NCBI Taxonomy" id="148305"/>
    <lineage>
        <taxon>Eukaryota</taxon>
        <taxon>Fungi</taxon>
        <taxon>Dikarya</taxon>
        <taxon>Ascomycota</taxon>
        <taxon>Pezizomycotina</taxon>
        <taxon>Sordariomycetes</taxon>
        <taxon>Sordariomycetidae</taxon>
        <taxon>Magnaporthales</taxon>
        <taxon>Pyriculariaceae</taxon>
        <taxon>Pyricularia</taxon>
    </lineage>
</organism>
<protein>
    <submittedName>
        <fullName evidence="3">Uncharacterized protein</fullName>
    </submittedName>
</protein>
<reference evidence="3" key="2">
    <citation type="submission" date="2019-10" db="EMBL/GenBank/DDBJ databases">
        <authorList>
            <consortium name="NCBI Genome Project"/>
        </authorList>
    </citation>
    <scope>NUCLEOTIDE SEQUENCE</scope>
    <source>
        <strain evidence="3">NI907</strain>
    </source>
</reference>
<feature type="region of interest" description="Disordered" evidence="1">
    <location>
        <begin position="42"/>
        <end position="62"/>
    </location>
</feature>
<evidence type="ECO:0000313" key="2">
    <source>
        <dbReference type="Proteomes" id="UP000515153"/>
    </source>
</evidence>
<name>A0A6P8ASD5_PYRGI</name>
<dbReference type="InterPro" id="IPR020301">
    <property type="entry name" value="Mrx7"/>
</dbReference>
<dbReference type="Proteomes" id="UP000515153">
    <property type="component" value="Unplaced"/>
</dbReference>
<gene>
    <name evidence="3" type="ORF">PgNI_09097</name>
</gene>
<accession>A0A6P8ASD5</accession>
<dbReference type="GeneID" id="41963995"/>
<keyword evidence="2" id="KW-1185">Reference proteome</keyword>